<keyword evidence="1" id="KW-1133">Transmembrane helix</keyword>
<keyword evidence="3" id="KW-1185">Reference proteome</keyword>
<reference evidence="2 3" key="1">
    <citation type="submission" date="2017-02" db="EMBL/GenBank/DDBJ databases">
        <authorList>
            <person name="Peterson S.W."/>
        </authorList>
    </citation>
    <scope>NUCLEOTIDE SEQUENCE [LARGE SCALE GENOMIC DNA]</scope>
    <source>
        <strain evidence="2 3">B Mb 05.01</strain>
    </source>
</reference>
<dbReference type="AlphaFoldDB" id="A0A1R4JF52"/>
<feature type="transmembrane region" description="Helical" evidence="1">
    <location>
        <begin position="218"/>
        <end position="235"/>
    </location>
</feature>
<dbReference type="Pfam" id="PF20176">
    <property type="entry name" value="DUF6541"/>
    <property type="match status" value="1"/>
</dbReference>
<sequence>MELIGLVCPALALVGCYAGLGLPLAMLIGLRGLWAAALTPLLATSVIGISATVAGWVGFRWSLLPPVIVALIIAAGIVVVRGLSGSRGTVCFPARHRWWTWGVAAVAGIVLAVAAGSVIGRPEALSQTFDNIFHLNAIRYALDTGDVSPLAIGRMTSFEATPQFYPTGWHSTAALVVQLSGSSILAAVNAQTIIIAAVIWPLGAILLSRVLIGTTPAVIVAAGVVAVSVPAFPLLMMDYGVLYPYQLALALLPATLAVTACLLGIGDRGSVTPGYWGLLLVGALPGIVIAHPGGFVGWMALSLPMVLAFAAELWRRAPGRGIRAWIVAMLLAYAILGILLLRVLRPPLSTRGWPTVTDLPTAAMRALMVQVGYPSAAWLVGLSVLIGLAWVLREQSSRGFVVAGIWLVGATLFVVVSAVIWQTLRDALTGSWYNNWPRLASLFVIALVPLAALGIARTAEAVHTILRRMAVPAYGRFAVGVLATVLAVPAFASQALPDAEQQAAESFALGADSPLLSVDELTLLKRLDKHVPTGAVVAGNPYTGTSLAFAIANRRVLMPHVLMESAPDVDVINENLDDAARVPQVCEAVDRLGVGYVLDFGEREVHGGSHPLPGLQGLSGSTAVRLVDSEGYARLYEVVACG</sequence>
<evidence type="ECO:0000313" key="2">
    <source>
        <dbReference type="EMBL" id="SJN30564.1"/>
    </source>
</evidence>
<keyword evidence="1" id="KW-0812">Transmembrane</keyword>
<dbReference type="EMBL" id="FUKO01000019">
    <property type="protein sequence ID" value="SJN30564.1"/>
    <property type="molecule type" value="Genomic_DNA"/>
</dbReference>
<accession>A0A1R4JF52</accession>
<feature type="transmembrane region" description="Helical" evidence="1">
    <location>
        <begin position="247"/>
        <end position="265"/>
    </location>
</feature>
<dbReference type="InterPro" id="IPR046671">
    <property type="entry name" value="DUF6541"/>
</dbReference>
<feature type="transmembrane region" description="Helical" evidence="1">
    <location>
        <begin position="399"/>
        <end position="424"/>
    </location>
</feature>
<proteinExistence type="predicted"/>
<dbReference type="Proteomes" id="UP000196320">
    <property type="component" value="Unassembled WGS sequence"/>
</dbReference>
<feature type="transmembrane region" description="Helical" evidence="1">
    <location>
        <begin position="98"/>
        <end position="119"/>
    </location>
</feature>
<evidence type="ECO:0000256" key="1">
    <source>
        <dbReference type="SAM" id="Phobius"/>
    </source>
</evidence>
<keyword evidence="1" id="KW-0472">Membrane</keyword>
<feature type="transmembrane region" description="Helical" evidence="1">
    <location>
        <begin position="34"/>
        <end position="56"/>
    </location>
</feature>
<feature type="transmembrane region" description="Helical" evidence="1">
    <location>
        <begin position="63"/>
        <end position="83"/>
    </location>
</feature>
<feature type="transmembrane region" description="Helical" evidence="1">
    <location>
        <begin position="477"/>
        <end position="496"/>
    </location>
</feature>
<feature type="transmembrane region" description="Helical" evidence="1">
    <location>
        <begin position="371"/>
        <end position="392"/>
    </location>
</feature>
<feature type="transmembrane region" description="Helical" evidence="1">
    <location>
        <begin position="277"/>
        <end position="310"/>
    </location>
</feature>
<evidence type="ECO:0000313" key="3">
    <source>
        <dbReference type="Proteomes" id="UP000196320"/>
    </source>
</evidence>
<gene>
    <name evidence="2" type="ORF">FM104_07030</name>
</gene>
<organism evidence="2 3">
    <name type="scientific">Microbacterium esteraromaticum</name>
    <dbReference type="NCBI Taxonomy" id="57043"/>
    <lineage>
        <taxon>Bacteria</taxon>
        <taxon>Bacillati</taxon>
        <taxon>Actinomycetota</taxon>
        <taxon>Actinomycetes</taxon>
        <taxon>Micrococcales</taxon>
        <taxon>Microbacteriaceae</taxon>
        <taxon>Microbacterium</taxon>
    </lineage>
</organism>
<name>A0A1R4JF52_9MICO</name>
<protein>
    <submittedName>
        <fullName evidence="2">Permease of the drug/metabolite transporter (DMT) superfamily</fullName>
    </submittedName>
</protein>
<feature type="transmembrane region" description="Helical" evidence="1">
    <location>
        <begin position="436"/>
        <end position="456"/>
    </location>
</feature>
<feature type="transmembrane region" description="Helical" evidence="1">
    <location>
        <begin position="322"/>
        <end position="344"/>
    </location>
</feature>